<reference evidence="2" key="1">
    <citation type="submission" date="2021-03" db="EMBL/GenBank/DDBJ databases">
        <title>Evolutionary innovations through gain and loss of genes in the ectomycorrhizal Boletales.</title>
        <authorList>
            <person name="Wu G."/>
            <person name="Miyauchi S."/>
            <person name="Morin E."/>
            <person name="Yang Z.-L."/>
            <person name="Xu J."/>
            <person name="Martin F.M."/>
        </authorList>
    </citation>
    <scope>NUCLEOTIDE SEQUENCE</scope>
    <source>
        <strain evidence="2">BR01</strain>
    </source>
</reference>
<evidence type="ECO:0000256" key="1">
    <source>
        <dbReference type="SAM" id="SignalP"/>
    </source>
</evidence>
<organism evidence="2 3">
    <name type="scientific">Boletus reticuloceps</name>
    <dbReference type="NCBI Taxonomy" id="495285"/>
    <lineage>
        <taxon>Eukaryota</taxon>
        <taxon>Fungi</taxon>
        <taxon>Dikarya</taxon>
        <taxon>Basidiomycota</taxon>
        <taxon>Agaricomycotina</taxon>
        <taxon>Agaricomycetes</taxon>
        <taxon>Agaricomycetidae</taxon>
        <taxon>Boletales</taxon>
        <taxon>Boletineae</taxon>
        <taxon>Boletaceae</taxon>
        <taxon>Boletoideae</taxon>
        <taxon>Boletus</taxon>
    </lineage>
</organism>
<dbReference type="Proteomes" id="UP000683000">
    <property type="component" value="Unassembled WGS sequence"/>
</dbReference>
<protein>
    <recommendedName>
        <fullName evidence="4">Secreted protein</fullName>
    </recommendedName>
</protein>
<dbReference type="AlphaFoldDB" id="A0A8I2YE79"/>
<gene>
    <name evidence="2" type="ORF">JVT61DRAFT_12154</name>
</gene>
<keyword evidence="1" id="KW-0732">Signal</keyword>
<dbReference type="OrthoDB" id="10462615at2759"/>
<feature type="signal peptide" evidence="1">
    <location>
        <begin position="1"/>
        <end position="19"/>
    </location>
</feature>
<evidence type="ECO:0000313" key="3">
    <source>
        <dbReference type="Proteomes" id="UP000683000"/>
    </source>
</evidence>
<evidence type="ECO:0000313" key="2">
    <source>
        <dbReference type="EMBL" id="KAG6370346.1"/>
    </source>
</evidence>
<accession>A0A8I2YE79</accession>
<proteinExistence type="predicted"/>
<dbReference type="EMBL" id="JAGFBS010000053">
    <property type="protein sequence ID" value="KAG6370346.1"/>
    <property type="molecule type" value="Genomic_DNA"/>
</dbReference>
<keyword evidence="3" id="KW-1185">Reference proteome</keyword>
<sequence>MLQRALVTAVVAVLGSVNTQIYYLSDYSTPFSCLTESTGVHVHGTVPCNPVEPLQQYLAFAGLTGMMVS</sequence>
<evidence type="ECO:0008006" key="4">
    <source>
        <dbReference type="Google" id="ProtNLM"/>
    </source>
</evidence>
<comment type="caution">
    <text evidence="2">The sequence shown here is derived from an EMBL/GenBank/DDBJ whole genome shotgun (WGS) entry which is preliminary data.</text>
</comment>
<name>A0A8I2YE79_9AGAM</name>
<feature type="chain" id="PRO_5034696178" description="Secreted protein" evidence="1">
    <location>
        <begin position="20"/>
        <end position="69"/>
    </location>
</feature>